<evidence type="ECO:0000313" key="2">
    <source>
        <dbReference type="EMBL" id="KAK7540365.1"/>
    </source>
</evidence>
<dbReference type="Proteomes" id="UP001365128">
    <property type="component" value="Unassembled WGS sequence"/>
</dbReference>
<evidence type="ECO:0000313" key="3">
    <source>
        <dbReference type="Proteomes" id="UP001365128"/>
    </source>
</evidence>
<dbReference type="EMBL" id="JBBPDW010000026">
    <property type="protein sequence ID" value="KAK7540365.1"/>
    <property type="molecule type" value="Genomic_DNA"/>
</dbReference>
<feature type="region of interest" description="Disordered" evidence="1">
    <location>
        <begin position="1"/>
        <end position="34"/>
    </location>
</feature>
<evidence type="ECO:0000256" key="1">
    <source>
        <dbReference type="SAM" id="MobiDB-lite"/>
    </source>
</evidence>
<accession>A0ABR1M0F2</accession>
<comment type="caution">
    <text evidence="2">The sequence shown here is derived from an EMBL/GenBank/DDBJ whole genome shotgun (WGS) entry which is preliminary data.</text>
</comment>
<reference evidence="2 3" key="1">
    <citation type="submission" date="2024-04" db="EMBL/GenBank/DDBJ databases">
        <title>Phyllosticta paracitricarpa is synonymous to the EU quarantine fungus P. citricarpa based on phylogenomic analyses.</title>
        <authorList>
            <consortium name="Lawrence Berkeley National Laboratory"/>
            <person name="Van Ingen-Buijs V.A."/>
            <person name="Van Westerhoven A.C."/>
            <person name="Haridas S."/>
            <person name="Skiadas P."/>
            <person name="Martin F."/>
            <person name="Groenewald J.Z."/>
            <person name="Crous P.W."/>
            <person name="Seidl M.F."/>
        </authorList>
    </citation>
    <scope>NUCLEOTIDE SEQUENCE [LARGE SCALE GENOMIC DNA]</scope>
    <source>
        <strain evidence="2 3">CBS 122670</strain>
    </source>
</reference>
<proteinExistence type="predicted"/>
<sequence length="168" mass="18757">MKTDPFLSTSKPSHGTLLTPRASDRRRPRHSNPVIHFSPFRRPIRFDLCHHSIRDPAYAISLAVTPCMVLIQPNGTRPGIRNSTSDDITRRFPPARGGACEQWRCCCAVITEQTLPASKADYQSRLALCMPCRPRLGQLARRAPLLREGYRASVGRPGVRSILGDDGR</sequence>
<name>A0ABR1M0F2_9PEZI</name>
<keyword evidence="3" id="KW-1185">Reference proteome</keyword>
<feature type="compositionally biased region" description="Polar residues" evidence="1">
    <location>
        <begin position="1"/>
        <end position="13"/>
    </location>
</feature>
<gene>
    <name evidence="2" type="ORF">IWX46DRAFT_192959</name>
</gene>
<organism evidence="2 3">
    <name type="scientific">Phyllosticta citricarpa</name>
    <dbReference type="NCBI Taxonomy" id="55181"/>
    <lineage>
        <taxon>Eukaryota</taxon>
        <taxon>Fungi</taxon>
        <taxon>Dikarya</taxon>
        <taxon>Ascomycota</taxon>
        <taxon>Pezizomycotina</taxon>
        <taxon>Dothideomycetes</taxon>
        <taxon>Dothideomycetes incertae sedis</taxon>
        <taxon>Botryosphaeriales</taxon>
        <taxon>Phyllostictaceae</taxon>
        <taxon>Phyllosticta</taxon>
    </lineage>
</organism>
<protein>
    <submittedName>
        <fullName evidence="2">Uncharacterized protein</fullName>
    </submittedName>
</protein>